<dbReference type="GO" id="GO:0019303">
    <property type="term" value="P:D-ribose catabolic process"/>
    <property type="evidence" value="ECO:0007669"/>
    <property type="project" value="UniProtKB-UniRule"/>
</dbReference>
<keyword evidence="11 12" id="KW-0119">Carbohydrate metabolism</keyword>
<feature type="domain" description="Carbohydrate kinase PfkB" evidence="13">
    <location>
        <begin position="2"/>
        <end position="287"/>
    </location>
</feature>
<feature type="binding site" evidence="12">
    <location>
        <begin position="38"/>
        <end position="42"/>
    </location>
    <ligand>
        <name>substrate</name>
    </ligand>
</feature>
<feature type="binding site" evidence="12">
    <location>
        <begin position="244"/>
        <end position="245"/>
    </location>
    <ligand>
        <name>ATP</name>
        <dbReference type="ChEBI" id="CHEBI:30616"/>
    </ligand>
</feature>
<keyword evidence="6 12" id="KW-0547">Nucleotide-binding</keyword>
<evidence type="ECO:0000256" key="7">
    <source>
        <dbReference type="ARBA" id="ARBA00022777"/>
    </source>
</evidence>
<keyword evidence="10 12" id="KW-0630">Potassium</keyword>
<feature type="binding site" evidence="12">
    <location>
        <position position="239"/>
    </location>
    <ligand>
        <name>K(+)</name>
        <dbReference type="ChEBI" id="CHEBI:29103"/>
    </ligand>
</feature>
<dbReference type="InterPro" id="IPR002139">
    <property type="entry name" value="Ribo/fructo_kinase"/>
</dbReference>
<dbReference type="STRING" id="309798.COPRO5265_1469"/>
<dbReference type="InterPro" id="IPR011877">
    <property type="entry name" value="Ribokinase"/>
</dbReference>
<dbReference type="HOGENOM" id="CLU_027634_2_2_9"/>
<reference evidence="15" key="1">
    <citation type="submission" date="2008-08" db="EMBL/GenBank/DDBJ databases">
        <title>The complete genome sequence of Coprothermobacter proteolyticus strain ATCC 5245 / DSM 5265 / BT.</title>
        <authorList>
            <person name="Dodson R.J."/>
            <person name="Durkin A.S."/>
            <person name="Wu M."/>
            <person name="Eisen J."/>
            <person name="Sutton G."/>
        </authorList>
    </citation>
    <scope>NUCLEOTIDE SEQUENCE [LARGE SCALE GENOMIC DNA]</scope>
    <source>
        <strain evidence="15">ATCC 35245 / DSM 5265 / OCM 4 / BT</strain>
    </source>
</reference>
<evidence type="ECO:0000256" key="12">
    <source>
        <dbReference type="HAMAP-Rule" id="MF_01987"/>
    </source>
</evidence>
<feature type="binding site" evidence="12">
    <location>
        <begin position="213"/>
        <end position="218"/>
    </location>
    <ligand>
        <name>ATP</name>
        <dbReference type="ChEBI" id="CHEBI:30616"/>
    </ligand>
</feature>
<evidence type="ECO:0000259" key="13">
    <source>
        <dbReference type="Pfam" id="PF00294"/>
    </source>
</evidence>
<comment type="function">
    <text evidence="12">Catalyzes the phosphorylation of ribose at O-5 in a reaction requiring ATP and magnesium. The resulting D-ribose-5-phosphate can then be used either for sythesis of nucleotides, histidine, and tryptophan, or as a component of the pentose phosphate pathway.</text>
</comment>
<gene>
    <name evidence="12 14" type="primary">rbsK</name>
    <name evidence="14" type="ordered locus">COPRO5265_1469</name>
</gene>
<comment type="similarity">
    <text evidence="12">Belongs to the carbohydrate kinase PfkB family. Ribokinase subfamily.</text>
</comment>
<dbReference type="eggNOG" id="COG0524">
    <property type="taxonomic scope" value="Bacteria"/>
</dbReference>
<dbReference type="PRINTS" id="PR00990">
    <property type="entry name" value="RIBOKINASE"/>
</dbReference>
<dbReference type="GO" id="GO:0005829">
    <property type="term" value="C:cytosol"/>
    <property type="evidence" value="ECO:0007669"/>
    <property type="project" value="TreeGrafter"/>
</dbReference>
<keyword evidence="7 12" id="KW-0418">Kinase</keyword>
<dbReference type="GO" id="GO:0004747">
    <property type="term" value="F:ribokinase activity"/>
    <property type="evidence" value="ECO:0007669"/>
    <property type="project" value="UniProtKB-UniRule"/>
</dbReference>
<dbReference type="PANTHER" id="PTHR10584:SF166">
    <property type="entry name" value="RIBOKINASE"/>
    <property type="match status" value="1"/>
</dbReference>
<keyword evidence="9 12" id="KW-0460">Magnesium</keyword>
<evidence type="ECO:0000256" key="8">
    <source>
        <dbReference type="ARBA" id="ARBA00022840"/>
    </source>
</evidence>
<dbReference type="KEGG" id="cpo:COPRO5265_1469"/>
<protein>
    <recommendedName>
        <fullName evidence="3 12">Ribokinase</fullName>
        <shortName evidence="12">RK</shortName>
        <ecNumber evidence="2 12">2.7.1.15</ecNumber>
    </recommendedName>
</protein>
<dbReference type="PROSITE" id="PS00584">
    <property type="entry name" value="PFKB_KINASES_2"/>
    <property type="match status" value="1"/>
</dbReference>
<dbReference type="EMBL" id="CP001145">
    <property type="protein sequence ID" value="ACI17475.1"/>
    <property type="molecule type" value="Genomic_DNA"/>
</dbReference>
<evidence type="ECO:0000256" key="4">
    <source>
        <dbReference type="ARBA" id="ARBA00022679"/>
    </source>
</evidence>
<keyword evidence="4 12" id="KW-0808">Transferase</keyword>
<dbReference type="HAMAP" id="MF_01987">
    <property type="entry name" value="Ribokinase"/>
    <property type="match status" value="1"/>
</dbReference>
<dbReference type="PROSITE" id="PS00583">
    <property type="entry name" value="PFKB_KINASES_1"/>
    <property type="match status" value="1"/>
</dbReference>
<evidence type="ECO:0000256" key="6">
    <source>
        <dbReference type="ARBA" id="ARBA00022741"/>
    </source>
</evidence>
<feature type="binding site" evidence="12">
    <location>
        <begin position="10"/>
        <end position="12"/>
    </location>
    <ligand>
        <name>substrate</name>
    </ligand>
</feature>
<evidence type="ECO:0000256" key="1">
    <source>
        <dbReference type="ARBA" id="ARBA00005380"/>
    </source>
</evidence>
<comment type="cofactor">
    <cofactor evidence="12">
        <name>Mg(2+)</name>
        <dbReference type="ChEBI" id="CHEBI:18420"/>
    </cofactor>
    <text evidence="12">Requires a divalent cation, most likely magnesium in vivo, as an electrophilic catalyst to aid phosphoryl group transfer. It is the chelate of the metal and the nucleotide that is the actual substrate.</text>
</comment>
<dbReference type="InterPro" id="IPR029056">
    <property type="entry name" value="Ribokinase-like"/>
</dbReference>
<evidence type="ECO:0000256" key="9">
    <source>
        <dbReference type="ARBA" id="ARBA00022842"/>
    </source>
</evidence>
<dbReference type="PIRSF" id="PIRSF000535">
    <property type="entry name" value="1PFK/6PFK/LacC"/>
    <property type="match status" value="1"/>
</dbReference>
<reference evidence="14 15" key="2">
    <citation type="journal article" date="2014" name="Genome Announc.">
        <title>Complete Genome Sequence of Coprothermobacter proteolyticus DSM 5265.</title>
        <authorList>
            <person name="Alexiev A."/>
            <person name="Coil D.A."/>
            <person name="Badger J.H."/>
            <person name="Enticknap J."/>
            <person name="Ward N."/>
            <person name="Robb F.T."/>
            <person name="Eisen J.A."/>
        </authorList>
    </citation>
    <scope>NUCLEOTIDE SEQUENCE [LARGE SCALE GENOMIC DNA]</scope>
    <source>
        <strain evidence="15">ATCC 35245 / DSM 5265 / OCM 4 / BT</strain>
    </source>
</reference>
<feature type="binding site" evidence="12">
    <location>
        <position position="182"/>
    </location>
    <ligand>
        <name>ATP</name>
        <dbReference type="ChEBI" id="CHEBI:30616"/>
    </ligand>
</feature>
<dbReference type="Proteomes" id="UP000001732">
    <property type="component" value="Chromosome"/>
</dbReference>
<evidence type="ECO:0000256" key="11">
    <source>
        <dbReference type="ARBA" id="ARBA00023277"/>
    </source>
</evidence>
<feature type="binding site" evidence="12">
    <location>
        <position position="275"/>
    </location>
    <ligand>
        <name>K(+)</name>
        <dbReference type="ChEBI" id="CHEBI:29103"/>
    </ligand>
</feature>
<comment type="pathway">
    <text evidence="12">Carbohydrate metabolism; D-ribose degradation; D-ribose 5-phosphate from beta-D-ribopyranose: step 2/2.</text>
</comment>
<keyword evidence="12" id="KW-0963">Cytoplasm</keyword>
<dbReference type="OrthoDB" id="9775849at2"/>
<dbReference type="Gene3D" id="3.40.1190.20">
    <property type="match status" value="1"/>
</dbReference>
<dbReference type="PANTHER" id="PTHR10584">
    <property type="entry name" value="SUGAR KINASE"/>
    <property type="match status" value="1"/>
</dbReference>
<keyword evidence="5 12" id="KW-0479">Metal-binding</keyword>
<comment type="similarity">
    <text evidence="1">Belongs to the carbohydrate kinase pfkB family.</text>
</comment>
<feature type="binding site" evidence="12">
    <location>
        <position position="284"/>
    </location>
    <ligand>
        <name>K(+)</name>
        <dbReference type="ChEBI" id="CHEBI:29103"/>
    </ligand>
</feature>
<comment type="caution">
    <text evidence="12">Lacks conserved residue(s) required for the propagation of feature annotation.</text>
</comment>
<feature type="binding site" evidence="12">
    <location>
        <position position="138"/>
    </location>
    <ligand>
        <name>substrate</name>
    </ligand>
</feature>
<comment type="catalytic activity">
    <reaction evidence="12">
        <text>D-ribose + ATP = D-ribose 5-phosphate + ADP + H(+)</text>
        <dbReference type="Rhea" id="RHEA:13697"/>
        <dbReference type="ChEBI" id="CHEBI:15378"/>
        <dbReference type="ChEBI" id="CHEBI:30616"/>
        <dbReference type="ChEBI" id="CHEBI:47013"/>
        <dbReference type="ChEBI" id="CHEBI:78346"/>
        <dbReference type="ChEBI" id="CHEBI:456216"/>
        <dbReference type="EC" id="2.7.1.15"/>
    </reaction>
</comment>
<evidence type="ECO:0000256" key="10">
    <source>
        <dbReference type="ARBA" id="ARBA00022958"/>
    </source>
</evidence>
<evidence type="ECO:0000313" key="14">
    <source>
        <dbReference type="EMBL" id="ACI17475.1"/>
    </source>
</evidence>
<dbReference type="GO" id="GO:0046872">
    <property type="term" value="F:metal ion binding"/>
    <property type="evidence" value="ECO:0007669"/>
    <property type="project" value="UniProtKB-KW"/>
</dbReference>
<accession>B5Y647</accession>
<sequence length="300" mass="31958">MKAVVIGSMNMDFTMDVDHLPSKGETVPAVRLRTSPGGKGLNQAVALARLGAEVLMVGAVGNDASGKVLLGNLPKDRIPDFAIKTVDDSTGNAFITVDSQGNNTIVVYPGANYKLDMHWVESFKGEIESADFVVLQMEIPVETVIASIELAHNLNTKVVLNPAPALPLPDYVYTMVDLVIPNETELALLTGETNIVEGARKLLQMGANAVVVTLGSEGCFYKDANQEISVEGFKVNAIDSTAAGDAFIGGLLTALGRHEDIGTAMKFANAVGAITVTRPGAQESIPTYEEVEEFLRRREP</sequence>
<dbReference type="EC" id="2.7.1.15" evidence="2 12"/>
<feature type="binding site" evidence="12">
    <location>
        <position position="245"/>
    </location>
    <ligand>
        <name>substrate</name>
    </ligand>
</feature>
<evidence type="ECO:0000256" key="5">
    <source>
        <dbReference type="ARBA" id="ARBA00022723"/>
    </source>
</evidence>
<evidence type="ECO:0000256" key="3">
    <source>
        <dbReference type="ARBA" id="ARBA00016943"/>
    </source>
</evidence>
<feature type="binding site" evidence="12">
    <location>
        <position position="241"/>
    </location>
    <ligand>
        <name>K(+)</name>
        <dbReference type="ChEBI" id="CHEBI:29103"/>
    </ligand>
</feature>
<dbReference type="CDD" id="cd01174">
    <property type="entry name" value="ribokinase"/>
    <property type="match status" value="1"/>
</dbReference>
<organism evidence="14 15">
    <name type="scientific">Coprothermobacter proteolyticus (strain ATCC 35245 / DSM 5265 / OCM 4 / BT)</name>
    <dbReference type="NCBI Taxonomy" id="309798"/>
    <lineage>
        <taxon>Bacteria</taxon>
        <taxon>Pseudomonadati</taxon>
        <taxon>Coprothermobacterota</taxon>
        <taxon>Coprothermobacteria</taxon>
        <taxon>Coprothermobacterales</taxon>
        <taxon>Coprothermobacteraceae</taxon>
        <taxon>Coprothermobacter</taxon>
    </lineage>
</organism>
<evidence type="ECO:0000256" key="2">
    <source>
        <dbReference type="ARBA" id="ARBA00012035"/>
    </source>
</evidence>
<feature type="active site" description="Proton acceptor" evidence="12">
    <location>
        <position position="245"/>
    </location>
</feature>
<comment type="subunit">
    <text evidence="12">Homodimer.</text>
</comment>
<dbReference type="InterPro" id="IPR017583">
    <property type="entry name" value="Tagatose/fructose_Pkinase"/>
</dbReference>
<dbReference type="AlphaFoldDB" id="B5Y647"/>
<dbReference type="Pfam" id="PF00294">
    <property type="entry name" value="PfkB"/>
    <property type="match status" value="1"/>
</dbReference>
<proteinExistence type="inferred from homology"/>
<comment type="activity regulation">
    <text evidence="12">Activated by a monovalent cation that binds near, but not in, the active site. The most likely occupant of the site in vivo is potassium. Ion binding induces a conformational change that may alter substrate affinity.</text>
</comment>
<dbReference type="InterPro" id="IPR002173">
    <property type="entry name" value="Carboh/pur_kinase_PfkB_CS"/>
</dbReference>
<dbReference type="InterPro" id="IPR011611">
    <property type="entry name" value="PfkB_dom"/>
</dbReference>
<feature type="binding site" evidence="12">
    <location>
        <position position="269"/>
    </location>
    <ligand>
        <name>ATP</name>
        <dbReference type="ChEBI" id="CHEBI:30616"/>
    </ligand>
</feature>
<feature type="binding site" evidence="12">
    <location>
        <position position="280"/>
    </location>
    <ligand>
        <name>K(+)</name>
        <dbReference type="ChEBI" id="CHEBI:29103"/>
    </ligand>
</feature>
<keyword evidence="8 12" id="KW-0067">ATP-binding</keyword>
<feature type="binding site" evidence="12">
    <location>
        <position position="278"/>
    </location>
    <ligand>
        <name>K(+)</name>
        <dbReference type="ChEBI" id="CHEBI:29103"/>
    </ligand>
</feature>
<dbReference type="GO" id="GO:0005524">
    <property type="term" value="F:ATP binding"/>
    <property type="evidence" value="ECO:0007669"/>
    <property type="project" value="UniProtKB-UniRule"/>
</dbReference>
<dbReference type="SUPFAM" id="SSF53613">
    <property type="entry name" value="Ribokinase-like"/>
    <property type="match status" value="1"/>
</dbReference>
<dbReference type="NCBIfam" id="TIGR02152">
    <property type="entry name" value="D_ribokin_bact"/>
    <property type="match status" value="1"/>
</dbReference>
<comment type="subcellular location">
    <subcellularLocation>
        <location evidence="12">Cytoplasm</location>
    </subcellularLocation>
</comment>
<evidence type="ECO:0000313" key="15">
    <source>
        <dbReference type="Proteomes" id="UP000001732"/>
    </source>
</evidence>
<dbReference type="UniPathway" id="UPA00916">
    <property type="reaction ID" value="UER00889"/>
</dbReference>
<keyword evidence="15" id="KW-1185">Reference proteome</keyword>
<name>B5Y647_COPPD</name>
<dbReference type="RefSeq" id="WP_012544127.1">
    <property type="nucleotide sequence ID" value="NC_011295.1"/>
</dbReference>